<dbReference type="Pfam" id="PF13439">
    <property type="entry name" value="Glyco_transf_4"/>
    <property type="match status" value="1"/>
</dbReference>
<evidence type="ECO:0000313" key="2">
    <source>
        <dbReference type="EMBL" id="MDY0746831.1"/>
    </source>
</evidence>
<reference evidence="2 3" key="1">
    <citation type="submission" date="2023-11" db="EMBL/GenBank/DDBJ databases">
        <title>Paucibacter sp. nov., isolated from fresh soil in Korea.</title>
        <authorList>
            <person name="Le N.T.T."/>
        </authorList>
    </citation>
    <scope>NUCLEOTIDE SEQUENCE [LARGE SCALE GENOMIC DNA]</scope>
    <source>
        <strain evidence="2 3">R3-3</strain>
    </source>
</reference>
<keyword evidence="2" id="KW-0328">Glycosyltransferase</keyword>
<feature type="domain" description="Glycosyltransferase subfamily 4-like N-terminal" evidence="1">
    <location>
        <begin position="21"/>
        <end position="146"/>
    </location>
</feature>
<organism evidence="2 3">
    <name type="scientific">Roseateles agri</name>
    <dbReference type="NCBI Taxonomy" id="3098619"/>
    <lineage>
        <taxon>Bacteria</taxon>
        <taxon>Pseudomonadati</taxon>
        <taxon>Pseudomonadota</taxon>
        <taxon>Betaproteobacteria</taxon>
        <taxon>Burkholderiales</taxon>
        <taxon>Sphaerotilaceae</taxon>
        <taxon>Roseateles</taxon>
    </lineage>
</organism>
<sequence length="360" mass="38524">MSTLPERLRIVHVVFSSKLAGGEQHCIDLAHAQADLGHEVHIVGTQGSAMTRFVRPEVRYHGLALPILRGARLRHIVKRLSPDVCHGHLGPACKAVATVPDVARLGTLHVGFKAHQHQRLDALVCVNQAQQSQLSGFGGVSRVIHNWAPERTAAPVGPGLRAELGLQADQLLVGTAGRLHASKGMDLLVLAFKHFAPADAVLAILGEGEQREQLEKLAEGDPRIRLLGFRSDVDAALAAMDLYVSPSREEAFPLSVLEAMRAGLPIVATRTQGLTELLAGQPGTLTPIGDAEALGAAIRSALDVLRSCPKQLRQAVTYELKRFDRSAAVASVMDFYAEAIARRSSASPAPLDLELAPTHV</sequence>
<accession>A0ABU5DKJ9</accession>
<keyword evidence="3" id="KW-1185">Reference proteome</keyword>
<dbReference type="CDD" id="cd03811">
    <property type="entry name" value="GT4_GT28_WabH-like"/>
    <property type="match status" value="1"/>
</dbReference>
<dbReference type="InterPro" id="IPR028098">
    <property type="entry name" value="Glyco_trans_4-like_N"/>
</dbReference>
<evidence type="ECO:0000259" key="1">
    <source>
        <dbReference type="Pfam" id="PF13439"/>
    </source>
</evidence>
<dbReference type="Pfam" id="PF13692">
    <property type="entry name" value="Glyco_trans_1_4"/>
    <property type="match status" value="1"/>
</dbReference>
<dbReference type="GO" id="GO:0016757">
    <property type="term" value="F:glycosyltransferase activity"/>
    <property type="evidence" value="ECO:0007669"/>
    <property type="project" value="UniProtKB-KW"/>
</dbReference>
<comment type="caution">
    <text evidence="2">The sequence shown here is derived from an EMBL/GenBank/DDBJ whole genome shotgun (WGS) entry which is preliminary data.</text>
</comment>
<proteinExistence type="predicted"/>
<evidence type="ECO:0000313" key="3">
    <source>
        <dbReference type="Proteomes" id="UP001285263"/>
    </source>
</evidence>
<keyword evidence="2" id="KW-0808">Transferase</keyword>
<dbReference type="EC" id="2.4.-.-" evidence="2"/>
<name>A0ABU5DKJ9_9BURK</name>
<dbReference type="RefSeq" id="WP_320424789.1">
    <property type="nucleotide sequence ID" value="NZ_JAXCLA010000006.1"/>
</dbReference>
<gene>
    <name evidence="2" type="ORF">SNE35_20130</name>
</gene>
<dbReference type="Gene3D" id="3.40.50.2000">
    <property type="entry name" value="Glycogen Phosphorylase B"/>
    <property type="match status" value="2"/>
</dbReference>
<dbReference type="EMBL" id="JAXCLA010000006">
    <property type="protein sequence ID" value="MDY0746831.1"/>
    <property type="molecule type" value="Genomic_DNA"/>
</dbReference>
<dbReference type="SUPFAM" id="SSF53756">
    <property type="entry name" value="UDP-Glycosyltransferase/glycogen phosphorylase"/>
    <property type="match status" value="1"/>
</dbReference>
<protein>
    <submittedName>
        <fullName evidence="2">Glycosyltransferase</fullName>
        <ecNumber evidence="2">2.4.-.-</ecNumber>
    </submittedName>
</protein>
<dbReference type="Proteomes" id="UP001285263">
    <property type="component" value="Unassembled WGS sequence"/>
</dbReference>
<dbReference type="PANTHER" id="PTHR12526">
    <property type="entry name" value="GLYCOSYLTRANSFERASE"/>
    <property type="match status" value="1"/>
</dbReference>